<dbReference type="InterPro" id="IPR002018">
    <property type="entry name" value="CarbesteraseB"/>
</dbReference>
<comment type="similarity">
    <text evidence="1 3">Belongs to the type-B carboxylesterase/lipase family.</text>
</comment>
<protein>
    <recommendedName>
        <fullName evidence="3">Carboxylic ester hydrolase</fullName>
        <ecNumber evidence="3">3.1.1.-</ecNumber>
    </recommendedName>
</protein>
<sequence>MNCSCSDGGGYGTGQGNGDLSELITTNSHDFIVVVIQYRLGAFGFLSSAELAQYGVPNAGLYDQQFSLEWVQKYISSFGGDPTRVTISGESAGGGAVMLQAIANGGTLGTSLFSNAIVASPYLPTQWEYNGIAPSQSYYSFAQAAGCLGLGLPNGVGVNESMFSCLQQADTRVLQNASAYVSAGGKYGQWAFLPVTDGKFLQKRPSEQLLAGQVNGLRILSGNNADEGPGFVPQHITTASDFNAFTKNLFPLFSNSTFSCLQSTYAIPPTIPGPLFSTLGSSGPTALNQSEFGIGQQQRANNMYAETTFVCPSYWLASAYSNQPSYNSRRNGGTKQSWKYQYSVPPSEHGADLDAYYAINREPLGLGTLSPAFRTAVQQIWGRFVIYNDPTLPASLVTNLTTFANGTTSGDNLTAAITGNWPVWEGGNTDGGGAYRMLNLNMTGGHATQITWTAGDGTMVNVTQYAGPGLRAQLDVVDAWTWEGGRGERCEFWASIGAEVPE</sequence>
<dbReference type="OrthoDB" id="408631at2759"/>
<evidence type="ECO:0000259" key="4">
    <source>
        <dbReference type="Pfam" id="PF00135"/>
    </source>
</evidence>
<accession>A0A2J6PR89</accession>
<feature type="domain" description="Carboxylesterase type B" evidence="4">
    <location>
        <begin position="8"/>
        <end position="392"/>
    </location>
</feature>
<dbReference type="STRING" id="1745343.A0A2J6PR89"/>
<reference evidence="5 6" key="1">
    <citation type="submission" date="2016-05" db="EMBL/GenBank/DDBJ databases">
        <title>A degradative enzymes factory behind the ericoid mycorrhizal symbiosis.</title>
        <authorList>
            <consortium name="DOE Joint Genome Institute"/>
            <person name="Martino E."/>
            <person name="Morin E."/>
            <person name="Grelet G."/>
            <person name="Kuo A."/>
            <person name="Kohler A."/>
            <person name="Daghino S."/>
            <person name="Barry K."/>
            <person name="Choi C."/>
            <person name="Cichocki N."/>
            <person name="Clum A."/>
            <person name="Copeland A."/>
            <person name="Hainaut M."/>
            <person name="Haridas S."/>
            <person name="Labutti K."/>
            <person name="Lindquist E."/>
            <person name="Lipzen A."/>
            <person name="Khouja H.-R."/>
            <person name="Murat C."/>
            <person name="Ohm R."/>
            <person name="Olson A."/>
            <person name="Spatafora J."/>
            <person name="Veneault-Fourrey C."/>
            <person name="Henrissat B."/>
            <person name="Grigoriev I."/>
            <person name="Martin F."/>
            <person name="Perotto S."/>
        </authorList>
    </citation>
    <scope>NUCLEOTIDE SEQUENCE [LARGE SCALE GENOMIC DNA]</scope>
    <source>
        <strain evidence="5 6">UAMH 7357</strain>
    </source>
</reference>
<keyword evidence="6" id="KW-1185">Reference proteome</keyword>
<evidence type="ECO:0000256" key="2">
    <source>
        <dbReference type="ARBA" id="ARBA00022801"/>
    </source>
</evidence>
<evidence type="ECO:0000256" key="1">
    <source>
        <dbReference type="ARBA" id="ARBA00005964"/>
    </source>
</evidence>
<gene>
    <name evidence="5" type="ORF">NA56DRAFT_681595</name>
</gene>
<dbReference type="SUPFAM" id="SSF53474">
    <property type="entry name" value="alpha/beta-Hydrolases"/>
    <property type="match status" value="1"/>
</dbReference>
<organism evidence="5 6">
    <name type="scientific">Hyaloscypha hepaticicola</name>
    <dbReference type="NCBI Taxonomy" id="2082293"/>
    <lineage>
        <taxon>Eukaryota</taxon>
        <taxon>Fungi</taxon>
        <taxon>Dikarya</taxon>
        <taxon>Ascomycota</taxon>
        <taxon>Pezizomycotina</taxon>
        <taxon>Leotiomycetes</taxon>
        <taxon>Helotiales</taxon>
        <taxon>Hyaloscyphaceae</taxon>
        <taxon>Hyaloscypha</taxon>
    </lineage>
</organism>
<evidence type="ECO:0000313" key="5">
    <source>
        <dbReference type="EMBL" id="PMD16555.1"/>
    </source>
</evidence>
<dbReference type="Proteomes" id="UP000235672">
    <property type="component" value="Unassembled WGS sequence"/>
</dbReference>
<dbReference type="AlphaFoldDB" id="A0A2J6PR89"/>
<dbReference type="Gene3D" id="3.40.50.1820">
    <property type="entry name" value="alpha/beta hydrolase"/>
    <property type="match status" value="1"/>
</dbReference>
<name>A0A2J6PR89_9HELO</name>
<dbReference type="InterPro" id="IPR050309">
    <property type="entry name" value="Type-B_Carboxylest/Lipase"/>
</dbReference>
<keyword evidence="2 3" id="KW-0378">Hydrolase</keyword>
<dbReference type="InterPro" id="IPR029058">
    <property type="entry name" value="AB_hydrolase_fold"/>
</dbReference>
<dbReference type="PANTHER" id="PTHR11559">
    <property type="entry name" value="CARBOXYLESTERASE"/>
    <property type="match status" value="1"/>
</dbReference>
<proteinExistence type="inferred from homology"/>
<dbReference type="PROSITE" id="PS00122">
    <property type="entry name" value="CARBOXYLESTERASE_B_1"/>
    <property type="match status" value="1"/>
</dbReference>
<dbReference type="Pfam" id="PF00135">
    <property type="entry name" value="COesterase"/>
    <property type="match status" value="1"/>
</dbReference>
<dbReference type="InterPro" id="IPR019826">
    <property type="entry name" value="Carboxylesterase_B_AS"/>
</dbReference>
<evidence type="ECO:0000313" key="6">
    <source>
        <dbReference type="Proteomes" id="UP000235672"/>
    </source>
</evidence>
<dbReference type="GO" id="GO:0016787">
    <property type="term" value="F:hydrolase activity"/>
    <property type="evidence" value="ECO:0007669"/>
    <property type="project" value="UniProtKB-KW"/>
</dbReference>
<dbReference type="EMBL" id="KZ613505">
    <property type="protein sequence ID" value="PMD16555.1"/>
    <property type="molecule type" value="Genomic_DNA"/>
</dbReference>
<dbReference type="EC" id="3.1.1.-" evidence="3"/>
<evidence type="ECO:0000256" key="3">
    <source>
        <dbReference type="RuleBase" id="RU361235"/>
    </source>
</evidence>